<dbReference type="SUPFAM" id="SSF53474">
    <property type="entry name" value="alpha/beta-Hydrolases"/>
    <property type="match status" value="1"/>
</dbReference>
<feature type="chain" id="PRO_5047214186" evidence="1">
    <location>
        <begin position="21"/>
        <end position="289"/>
    </location>
</feature>
<keyword evidence="3" id="KW-1185">Reference proteome</keyword>
<reference evidence="2" key="1">
    <citation type="submission" date="2022-03" db="EMBL/GenBank/DDBJ databases">
        <title>De novo assembled genomes of Belliella spp. (Cyclobacteriaceae) strains.</title>
        <authorList>
            <person name="Szabo A."/>
            <person name="Korponai K."/>
            <person name="Felfoldi T."/>
        </authorList>
    </citation>
    <scope>NUCLEOTIDE SEQUENCE</scope>
    <source>
        <strain evidence="2">DSM 107340</strain>
    </source>
</reference>
<name>A0ABS9UKN5_9BACT</name>
<evidence type="ECO:0000256" key="1">
    <source>
        <dbReference type="SAM" id="SignalP"/>
    </source>
</evidence>
<proteinExistence type="predicted"/>
<comment type="caution">
    <text evidence="2">The sequence shown here is derived from an EMBL/GenBank/DDBJ whole genome shotgun (WGS) entry which is preliminary data.</text>
</comment>
<evidence type="ECO:0000313" key="3">
    <source>
        <dbReference type="Proteomes" id="UP001165488"/>
    </source>
</evidence>
<organism evidence="2 3">
    <name type="scientific">Belliella calami</name>
    <dbReference type="NCBI Taxonomy" id="2923436"/>
    <lineage>
        <taxon>Bacteria</taxon>
        <taxon>Pseudomonadati</taxon>
        <taxon>Bacteroidota</taxon>
        <taxon>Cytophagia</taxon>
        <taxon>Cytophagales</taxon>
        <taxon>Cyclobacteriaceae</taxon>
        <taxon>Belliella</taxon>
    </lineage>
</organism>
<protein>
    <submittedName>
        <fullName evidence="2">Esterase family protein</fullName>
    </submittedName>
</protein>
<keyword evidence="1" id="KW-0732">Signal</keyword>
<feature type="signal peptide" evidence="1">
    <location>
        <begin position="1"/>
        <end position="20"/>
    </location>
</feature>
<accession>A0ABS9UKN5</accession>
<dbReference type="Proteomes" id="UP001165488">
    <property type="component" value="Unassembled WGS sequence"/>
</dbReference>
<gene>
    <name evidence="2" type="ORF">MM236_04260</name>
</gene>
<dbReference type="Pfam" id="PF00756">
    <property type="entry name" value="Esterase"/>
    <property type="match status" value="1"/>
</dbReference>
<dbReference type="EMBL" id="JAKZGS010000002">
    <property type="protein sequence ID" value="MCH7397186.1"/>
    <property type="molecule type" value="Genomic_DNA"/>
</dbReference>
<dbReference type="Gene3D" id="3.40.50.1820">
    <property type="entry name" value="alpha/beta hydrolase"/>
    <property type="match status" value="1"/>
</dbReference>
<evidence type="ECO:0000313" key="2">
    <source>
        <dbReference type="EMBL" id="MCH7397186.1"/>
    </source>
</evidence>
<dbReference type="InterPro" id="IPR029058">
    <property type="entry name" value="AB_hydrolase_fold"/>
</dbReference>
<dbReference type="InterPro" id="IPR050583">
    <property type="entry name" value="Mycobacterial_A85_antigen"/>
</dbReference>
<dbReference type="PANTHER" id="PTHR48098:SF1">
    <property type="entry name" value="DIACYLGLYCEROL ACYLTRANSFERASE_MYCOLYLTRANSFERASE AG85A"/>
    <property type="match status" value="1"/>
</dbReference>
<dbReference type="RefSeq" id="WP_241273687.1">
    <property type="nucleotide sequence ID" value="NZ_JAKZGS010000002.1"/>
</dbReference>
<sequence length="289" mass="32743">MKLLKTTIFLLLISCSFLQAKTDTIEVFSKAMNKSLKATVVKPAGIDGLEKQLPSVYVLHGAWGNHLDWHKNVKKADLLQSLADLYQIILVTPGVAPFSYYYDSPLMDSVQYETYISKELIPFVDANFPTIKDKNSRAITGLSMGGHGAMMIAAKHPELFTAAGSMSGVMNIDVRTWVGNEDTQEQRRKSQQEMLGDIEYDYPFSPYTAVGLVNQMKQNGIALIIDCGVDDFLIETNRQLHQLLLENETPHEYTERPGAHTWDYWTDALPYHMLFINQVFEKKKIRSLD</sequence>
<dbReference type="InterPro" id="IPR000801">
    <property type="entry name" value="Esterase-like"/>
</dbReference>
<dbReference type="PANTHER" id="PTHR48098">
    <property type="entry name" value="ENTEROCHELIN ESTERASE-RELATED"/>
    <property type="match status" value="1"/>
</dbReference>